<evidence type="ECO:0000313" key="10">
    <source>
        <dbReference type="Proteomes" id="UP000001996"/>
    </source>
</evidence>
<evidence type="ECO:0000313" key="9">
    <source>
        <dbReference type="EMBL" id="EDK44719.1"/>
    </source>
</evidence>
<accession>A5DZW1</accession>
<dbReference type="GO" id="GO:0006265">
    <property type="term" value="P:DNA topological change"/>
    <property type="evidence" value="ECO:0007669"/>
    <property type="project" value="EnsemblFungi"/>
</dbReference>
<feature type="domain" description="Topo IA-type catalytic" evidence="8">
    <location>
        <begin position="165"/>
        <end position="594"/>
    </location>
</feature>
<dbReference type="Gene3D" id="3.40.50.140">
    <property type="match status" value="1"/>
</dbReference>
<name>A5DZW1_LODEL</name>
<dbReference type="FunFam" id="3.40.50.140:FF:000003">
    <property type="entry name" value="DNA topoisomerase"/>
    <property type="match status" value="1"/>
</dbReference>
<dbReference type="InterPro" id="IPR003601">
    <property type="entry name" value="Topo_IA_2"/>
</dbReference>
<dbReference type="STRING" id="379508.A5DZW1"/>
<dbReference type="OMA" id="VIHNVYS"/>
<dbReference type="GO" id="GO:0031422">
    <property type="term" value="C:RecQ family helicase-topoisomerase III complex"/>
    <property type="evidence" value="ECO:0007669"/>
    <property type="project" value="EnsemblFungi"/>
</dbReference>
<dbReference type="InParanoid" id="A5DZW1"/>
<dbReference type="PANTHER" id="PTHR11390:SF21">
    <property type="entry name" value="DNA TOPOISOMERASE 3-ALPHA"/>
    <property type="match status" value="1"/>
</dbReference>
<dbReference type="GO" id="GO:0000722">
    <property type="term" value="P:telomere maintenance via recombination"/>
    <property type="evidence" value="ECO:0007669"/>
    <property type="project" value="EnsemblFungi"/>
</dbReference>
<dbReference type="HOGENOM" id="CLU_002929_1_1_1"/>
<dbReference type="PROSITE" id="PS50880">
    <property type="entry name" value="TOPRIM"/>
    <property type="match status" value="1"/>
</dbReference>
<dbReference type="GO" id="GO:0006301">
    <property type="term" value="P:DNA damage tolerance"/>
    <property type="evidence" value="ECO:0007669"/>
    <property type="project" value="EnsemblFungi"/>
</dbReference>
<evidence type="ECO:0000259" key="8">
    <source>
        <dbReference type="PROSITE" id="PS52039"/>
    </source>
</evidence>
<dbReference type="PANTHER" id="PTHR11390">
    <property type="entry name" value="PROKARYOTIC DNA TOPOISOMERASE"/>
    <property type="match status" value="1"/>
</dbReference>
<proteinExistence type="inferred from homology"/>
<evidence type="ECO:0000259" key="7">
    <source>
        <dbReference type="PROSITE" id="PS50880"/>
    </source>
</evidence>
<keyword evidence="10" id="KW-1185">Reference proteome</keyword>
<dbReference type="FunCoup" id="A5DZW1">
    <property type="interactions" value="885"/>
</dbReference>
<dbReference type="PROSITE" id="PS52039">
    <property type="entry name" value="TOPO_IA_2"/>
    <property type="match status" value="1"/>
</dbReference>
<dbReference type="Gene3D" id="1.10.290.10">
    <property type="entry name" value="Topoisomerase I, domain 4"/>
    <property type="match status" value="1"/>
</dbReference>
<dbReference type="SUPFAM" id="SSF56712">
    <property type="entry name" value="Prokaryotic type I DNA topoisomerase"/>
    <property type="match status" value="1"/>
</dbReference>
<dbReference type="InterPro" id="IPR013824">
    <property type="entry name" value="Topo_IA_cen_sub1"/>
</dbReference>
<dbReference type="GO" id="GO:0003917">
    <property type="term" value="F:DNA topoisomerase type I (single strand cut, ATP-independent) activity"/>
    <property type="evidence" value="ECO:0007669"/>
    <property type="project" value="UniProtKB-EC"/>
</dbReference>
<dbReference type="Pfam" id="PF01751">
    <property type="entry name" value="Toprim"/>
    <property type="match status" value="1"/>
</dbReference>
<gene>
    <name evidence="9" type="ORF">LELG_02898</name>
</gene>
<dbReference type="FunFam" id="1.10.290.10:FF:000001">
    <property type="entry name" value="DNA topoisomerase"/>
    <property type="match status" value="1"/>
</dbReference>
<dbReference type="SMART" id="SM00493">
    <property type="entry name" value="TOPRIM"/>
    <property type="match status" value="1"/>
</dbReference>
<dbReference type="Gene3D" id="2.70.20.10">
    <property type="entry name" value="Topoisomerase I, domain 3"/>
    <property type="match status" value="1"/>
</dbReference>
<comment type="similarity">
    <text evidence="2 6">Belongs to the type IA topoisomerase family.</text>
</comment>
<dbReference type="VEuPathDB" id="FungiDB:LELG_02898"/>
<dbReference type="GO" id="GO:0003677">
    <property type="term" value="F:DNA binding"/>
    <property type="evidence" value="ECO:0007669"/>
    <property type="project" value="UniProtKB-KW"/>
</dbReference>
<feature type="domain" description="Toprim" evidence="7">
    <location>
        <begin position="2"/>
        <end position="144"/>
    </location>
</feature>
<dbReference type="GO" id="GO:0000018">
    <property type="term" value="P:regulation of DNA recombination"/>
    <property type="evidence" value="ECO:0007669"/>
    <property type="project" value="EnsemblFungi"/>
</dbReference>
<dbReference type="CDD" id="cd03362">
    <property type="entry name" value="TOPRIM_TopoIA_TopoIII"/>
    <property type="match status" value="1"/>
</dbReference>
<dbReference type="GO" id="GO:0007131">
    <property type="term" value="P:reciprocal meiotic recombination"/>
    <property type="evidence" value="ECO:0007669"/>
    <property type="project" value="EnsemblFungi"/>
</dbReference>
<evidence type="ECO:0000256" key="1">
    <source>
        <dbReference type="ARBA" id="ARBA00000213"/>
    </source>
</evidence>
<reference evidence="9 10" key="1">
    <citation type="journal article" date="2009" name="Nature">
        <title>Evolution of pathogenicity and sexual reproduction in eight Candida genomes.</title>
        <authorList>
            <person name="Butler G."/>
            <person name="Rasmussen M.D."/>
            <person name="Lin M.F."/>
            <person name="Santos M.A."/>
            <person name="Sakthikumar S."/>
            <person name="Munro C.A."/>
            <person name="Rheinbay E."/>
            <person name="Grabherr M."/>
            <person name="Forche A."/>
            <person name="Reedy J.L."/>
            <person name="Agrafioti I."/>
            <person name="Arnaud M.B."/>
            <person name="Bates S."/>
            <person name="Brown A.J."/>
            <person name="Brunke S."/>
            <person name="Costanzo M.C."/>
            <person name="Fitzpatrick D.A."/>
            <person name="de Groot P.W."/>
            <person name="Harris D."/>
            <person name="Hoyer L.L."/>
            <person name="Hube B."/>
            <person name="Klis F.M."/>
            <person name="Kodira C."/>
            <person name="Lennard N."/>
            <person name="Logue M.E."/>
            <person name="Martin R."/>
            <person name="Neiman A.M."/>
            <person name="Nikolaou E."/>
            <person name="Quail M.A."/>
            <person name="Quinn J."/>
            <person name="Santos M.C."/>
            <person name="Schmitzberger F.F."/>
            <person name="Sherlock G."/>
            <person name="Shah P."/>
            <person name="Silverstein K.A."/>
            <person name="Skrzypek M.S."/>
            <person name="Soll D."/>
            <person name="Staggs R."/>
            <person name="Stansfield I."/>
            <person name="Stumpf M.P."/>
            <person name="Sudbery P.E."/>
            <person name="Srikantha T."/>
            <person name="Zeng Q."/>
            <person name="Berman J."/>
            <person name="Berriman M."/>
            <person name="Heitman J."/>
            <person name="Gow N.A."/>
            <person name="Lorenz M.C."/>
            <person name="Birren B.W."/>
            <person name="Kellis M."/>
            <person name="Cuomo C.A."/>
        </authorList>
    </citation>
    <scope>NUCLEOTIDE SEQUENCE [LARGE SCALE GENOMIC DNA]</scope>
    <source>
        <strain evidence="10">ATCC 11503 / BCRC 21390 / CBS 2605 / JCM 1781 / NBRC 1676 / NRRL YB-4239</strain>
    </source>
</reference>
<evidence type="ECO:0000256" key="2">
    <source>
        <dbReference type="ARBA" id="ARBA00009446"/>
    </source>
</evidence>
<dbReference type="GO" id="GO:0007004">
    <property type="term" value="P:telomere maintenance via telomerase"/>
    <property type="evidence" value="ECO:0007669"/>
    <property type="project" value="EnsemblFungi"/>
</dbReference>
<dbReference type="eggNOG" id="KOG1956">
    <property type="taxonomic scope" value="Eukaryota"/>
</dbReference>
<dbReference type="GO" id="GO:0000724">
    <property type="term" value="P:double-strand break repair via homologous recombination"/>
    <property type="evidence" value="ECO:0007669"/>
    <property type="project" value="EnsemblFungi"/>
</dbReference>
<dbReference type="GO" id="GO:0033260">
    <property type="term" value="P:nuclear DNA replication"/>
    <property type="evidence" value="ECO:0007669"/>
    <property type="project" value="EnsemblFungi"/>
</dbReference>
<dbReference type="KEGG" id="lel:PVL30_003734"/>
<dbReference type="EC" id="5.6.2.1" evidence="6"/>
<evidence type="ECO:0000256" key="3">
    <source>
        <dbReference type="ARBA" id="ARBA00023029"/>
    </source>
</evidence>
<keyword evidence="4 6" id="KW-0238">DNA-binding</keyword>
<dbReference type="PRINTS" id="PR00417">
    <property type="entry name" value="PRTPISMRASEI"/>
</dbReference>
<dbReference type="InterPro" id="IPR034144">
    <property type="entry name" value="TOPRIM_TopoIII"/>
</dbReference>
<dbReference type="InterPro" id="IPR003602">
    <property type="entry name" value="Topo_IA_DNA-bd_dom"/>
</dbReference>
<dbReference type="AlphaFoldDB" id="A5DZW1"/>
<dbReference type="InterPro" id="IPR006171">
    <property type="entry name" value="TOPRIM_dom"/>
</dbReference>
<dbReference type="SMART" id="SM00437">
    <property type="entry name" value="TOP1Ac"/>
    <property type="match status" value="1"/>
</dbReference>
<dbReference type="GO" id="GO:0005634">
    <property type="term" value="C:nucleus"/>
    <property type="evidence" value="ECO:0007669"/>
    <property type="project" value="EnsemblFungi"/>
</dbReference>
<dbReference type="GO" id="GO:0007064">
    <property type="term" value="P:mitotic sister chromatid cohesion"/>
    <property type="evidence" value="ECO:0007669"/>
    <property type="project" value="EnsemblFungi"/>
</dbReference>
<dbReference type="GeneID" id="5233071"/>
<dbReference type="Pfam" id="PF01131">
    <property type="entry name" value="Topoisom_bac"/>
    <property type="match status" value="1"/>
</dbReference>
<protein>
    <recommendedName>
        <fullName evidence="6">DNA topoisomerase</fullName>
        <ecNumber evidence="6">5.6.2.1</ecNumber>
    </recommendedName>
</protein>
<comment type="function">
    <text evidence="6">Introduces a single-strand break via transesterification at a target site in duplex DNA. Releases the supercoiling and torsional tension of DNA introduced during the DNA replication and transcription by transiently cleaving and rejoining one strand of the DNA duplex. The scissile phosphodiester is attacked by the catalytic tyrosine of the enzyme, resulting in the formation of a DNA-(5'-phosphotyrosyl)-enzyme intermediate and the expulsion of a 3'-OH DNA strand.</text>
</comment>
<dbReference type="SMART" id="SM00436">
    <property type="entry name" value="TOP1Bc"/>
    <property type="match status" value="1"/>
</dbReference>
<evidence type="ECO:0000256" key="6">
    <source>
        <dbReference type="RuleBase" id="RU362092"/>
    </source>
</evidence>
<dbReference type="EMBL" id="CH981526">
    <property type="protein sequence ID" value="EDK44719.1"/>
    <property type="molecule type" value="Genomic_DNA"/>
</dbReference>
<keyword evidence="5 6" id="KW-0413">Isomerase</keyword>
<evidence type="ECO:0000256" key="5">
    <source>
        <dbReference type="ARBA" id="ARBA00023235"/>
    </source>
</evidence>
<dbReference type="InterPro" id="IPR013497">
    <property type="entry name" value="Topo_IA_cen"/>
</dbReference>
<dbReference type="OrthoDB" id="430051at2759"/>
<dbReference type="CDD" id="cd00186">
    <property type="entry name" value="TOP1Ac"/>
    <property type="match status" value="1"/>
</dbReference>
<dbReference type="InterPro" id="IPR013826">
    <property type="entry name" value="Topo_IA_cen_sub3"/>
</dbReference>
<comment type="catalytic activity">
    <reaction evidence="1 6">
        <text>ATP-independent breakage of single-stranded DNA, followed by passage and rejoining.</text>
        <dbReference type="EC" id="5.6.2.1"/>
    </reaction>
</comment>
<dbReference type="GO" id="GO:0140226">
    <property type="term" value="F:RNA topoisomerase activity"/>
    <property type="evidence" value="ECO:0007669"/>
    <property type="project" value="EnsemblFungi"/>
</dbReference>
<dbReference type="InterPro" id="IPR000380">
    <property type="entry name" value="Topo_IA"/>
</dbReference>
<dbReference type="InterPro" id="IPR013825">
    <property type="entry name" value="Topo_IA_cen_sub2"/>
</dbReference>
<organism evidence="9 10">
    <name type="scientific">Lodderomyces elongisporus (strain ATCC 11503 / CBS 2605 / JCM 1781 / NBRC 1676 / NRRL YB-4239)</name>
    <name type="common">Yeast</name>
    <name type="synonym">Saccharomyces elongisporus</name>
    <dbReference type="NCBI Taxonomy" id="379508"/>
    <lineage>
        <taxon>Eukaryota</taxon>
        <taxon>Fungi</taxon>
        <taxon>Dikarya</taxon>
        <taxon>Ascomycota</taxon>
        <taxon>Saccharomycotina</taxon>
        <taxon>Pichiomycetes</taxon>
        <taxon>Debaryomycetaceae</taxon>
        <taxon>Candida/Lodderomyces clade</taxon>
        <taxon>Lodderomyces</taxon>
    </lineage>
</organism>
<keyword evidence="3 6" id="KW-0799">Topoisomerase</keyword>
<evidence type="ECO:0000256" key="4">
    <source>
        <dbReference type="ARBA" id="ARBA00023125"/>
    </source>
</evidence>
<sequence>MKVLCVAEKPSIAKEVASILGGGRVEVRNSKNKYIKNYDFKFLFPQSGQCDVTMTSVVGHITNLDFPPEYLWGKCAASRLFTAEIVTKITKQDVFDNISKEARNSDQLMIWTDCDREGEFIGKEIFDAARKGNPRLTLRNVWRARFSHLDKSHVLRAARSPSELDMKSAAAVACRMEVDFRVGLSFTRLLTDSLKASRTIDTKDVVSYGTCQFPTLGFVVDRYKRVQSFKPEPFWFIEPTVWKEKKKTTFNWCRGHVFDRFYVALQYESCLQHEFGTITKLETKRTTNWRPLPLTTVELQKDCSRYFKMSAKAALEAAESLYNRGFLSYPRTETDKYPSSMDFSGILEKQKQDSRWGQYTLELLQRGLEAPRNGSHDDHAHPAIHPVNYVSLDTLTNANEKKVYEYVVRRFLACCSKDAVGSMTLATLKWGDEFFTTSGLMVLERNYLDIFIYKKWESSKQLPTFQEGEQVKISNGVMKEGKTSPPSLMTEPELIALMDVNGIGTDATIAEHIDKILSRKYVIKQKKGKTDFIIPSGLGIGLIEGFDKMEFNGISLSKPFLRKSLESSLQEICGGLKTKVEVVEDMKSLYLDAFNTCSQRISILTSHCRANLNQNVSVR</sequence>
<dbReference type="Gene3D" id="1.10.460.10">
    <property type="entry name" value="Topoisomerase I, domain 2"/>
    <property type="match status" value="1"/>
</dbReference>
<dbReference type="InterPro" id="IPR023405">
    <property type="entry name" value="Topo_IA_core_domain"/>
</dbReference>
<dbReference type="GO" id="GO:0035861">
    <property type="term" value="C:site of double-strand break"/>
    <property type="evidence" value="ECO:0007669"/>
    <property type="project" value="EnsemblFungi"/>
</dbReference>
<dbReference type="Proteomes" id="UP000001996">
    <property type="component" value="Unassembled WGS sequence"/>
</dbReference>